<evidence type="ECO:0000313" key="3">
    <source>
        <dbReference type="Proteomes" id="UP000295244"/>
    </source>
</evidence>
<dbReference type="Pfam" id="PF01402">
    <property type="entry name" value="RHH_1"/>
    <property type="match status" value="1"/>
</dbReference>
<accession>A0A4R1BT43</accession>
<protein>
    <submittedName>
        <fullName evidence="2">Ribbon-helix-helix protein, CopG family</fullName>
    </submittedName>
</protein>
<feature type="domain" description="Ribbon-helix-helix protein CopG" evidence="1">
    <location>
        <begin position="3"/>
        <end position="40"/>
    </location>
</feature>
<gene>
    <name evidence="2" type="ORF">E0L93_01470</name>
</gene>
<proteinExistence type="predicted"/>
<dbReference type="InterPro" id="IPR002145">
    <property type="entry name" value="CopG"/>
</dbReference>
<name>A0A4R1BT43_9ACTN</name>
<reference evidence="2 3" key="1">
    <citation type="submission" date="2019-03" db="EMBL/GenBank/DDBJ databases">
        <title>Whole genome sequence of a novel Rubrobacter taiwanensis strain, isolated from Yellowstone National Park.</title>
        <authorList>
            <person name="Freed S."/>
            <person name="Ramaley R.F."/>
            <person name="Kyndt J.A."/>
        </authorList>
    </citation>
    <scope>NUCLEOTIDE SEQUENCE [LARGE SCALE GENOMIC DNA]</scope>
    <source>
        <strain evidence="2 3">Yellowstone</strain>
    </source>
</reference>
<dbReference type="InterPro" id="IPR013321">
    <property type="entry name" value="Arc_rbn_hlx_hlx"/>
</dbReference>
<sequence>MEKTTLYLPAELHRSLREVARREKRSQSEIIRAAIEEYLAGKRRPVLRSIGIGEDGELAARDSEDWLRAEWGRRL</sequence>
<evidence type="ECO:0000313" key="2">
    <source>
        <dbReference type="EMBL" id="TCJ20567.1"/>
    </source>
</evidence>
<organism evidence="2 3">
    <name type="scientific">Rubrobacter taiwanensis</name>
    <dbReference type="NCBI Taxonomy" id="185139"/>
    <lineage>
        <taxon>Bacteria</taxon>
        <taxon>Bacillati</taxon>
        <taxon>Actinomycetota</taxon>
        <taxon>Rubrobacteria</taxon>
        <taxon>Rubrobacterales</taxon>
        <taxon>Rubrobacteraceae</taxon>
        <taxon>Rubrobacter</taxon>
    </lineage>
</organism>
<dbReference type="Proteomes" id="UP000295244">
    <property type="component" value="Unassembled WGS sequence"/>
</dbReference>
<dbReference type="AlphaFoldDB" id="A0A4R1BT43"/>
<dbReference type="EMBL" id="SKBU01000003">
    <property type="protein sequence ID" value="TCJ20567.1"/>
    <property type="molecule type" value="Genomic_DNA"/>
</dbReference>
<dbReference type="SUPFAM" id="SSF47598">
    <property type="entry name" value="Ribbon-helix-helix"/>
    <property type="match status" value="1"/>
</dbReference>
<keyword evidence="3" id="KW-1185">Reference proteome</keyword>
<evidence type="ECO:0000259" key="1">
    <source>
        <dbReference type="Pfam" id="PF01402"/>
    </source>
</evidence>
<dbReference type="GO" id="GO:0006355">
    <property type="term" value="P:regulation of DNA-templated transcription"/>
    <property type="evidence" value="ECO:0007669"/>
    <property type="project" value="InterPro"/>
</dbReference>
<dbReference type="InterPro" id="IPR010985">
    <property type="entry name" value="Ribbon_hlx_hlx"/>
</dbReference>
<dbReference type="CDD" id="cd21631">
    <property type="entry name" value="RHH_CopG_NikR-like"/>
    <property type="match status" value="1"/>
</dbReference>
<dbReference type="OrthoDB" id="3542100at2"/>
<comment type="caution">
    <text evidence="2">The sequence shown here is derived from an EMBL/GenBank/DDBJ whole genome shotgun (WGS) entry which is preliminary data.</text>
</comment>
<dbReference type="Gene3D" id="1.10.1220.10">
    <property type="entry name" value="Met repressor-like"/>
    <property type="match status" value="1"/>
</dbReference>